<sequence>MGGDWLKTAIGLGKPLKESKPGEQVKGPSRSKKSNRFKWRHSSNKGSKLFPSGASERGPNGVIDDSIKEKAAIIIQTAFRAYLARKTLHRMKGIVRFQLLAQGYTVQRQAPITLGYLKLWNKVQSHVRERRECMVTEGRLRRKKHDNMLKLEAKLHELEVEWCNGSETMEEILARLRQREEAAVKRERAMAYAFSHQWRANSRPNQFQVGYELGKPNWGWSWMERWIAVRPWESRITVSKKIHIAQTGSESSKPLAIRASTCHKYPSLNGKGSHHVSDSGKVKRLSIPTFEKAVTQEAVVKRPPMVAETAQLENVVVT</sequence>
<keyword evidence="1" id="KW-0112">Calmodulin-binding</keyword>
<dbReference type="SMART" id="SM00015">
    <property type="entry name" value="IQ"/>
    <property type="match status" value="1"/>
</dbReference>
<evidence type="ECO:0008006" key="6">
    <source>
        <dbReference type="Google" id="ProtNLM"/>
    </source>
</evidence>
<keyword evidence="5" id="KW-1185">Reference proteome</keyword>
<dbReference type="PANTHER" id="PTHR32295:SF93">
    <property type="entry name" value="PROTEIN IQ-DOMAIN 9"/>
    <property type="match status" value="1"/>
</dbReference>
<dbReference type="EMBL" id="KI392560">
    <property type="protein sequence ID" value="ERN13973.1"/>
    <property type="molecule type" value="Genomic_DNA"/>
</dbReference>
<evidence type="ECO:0000256" key="1">
    <source>
        <dbReference type="ARBA" id="ARBA00022860"/>
    </source>
</evidence>
<dbReference type="eggNOG" id="ENOG502QREU">
    <property type="taxonomic scope" value="Eukaryota"/>
</dbReference>
<evidence type="ECO:0000256" key="3">
    <source>
        <dbReference type="SAM" id="MobiDB-lite"/>
    </source>
</evidence>
<dbReference type="CDD" id="cd23767">
    <property type="entry name" value="IQCD"/>
    <property type="match status" value="1"/>
</dbReference>
<dbReference type="Proteomes" id="UP000017836">
    <property type="component" value="Unassembled WGS sequence"/>
</dbReference>
<dbReference type="GO" id="GO:0005516">
    <property type="term" value="F:calmodulin binding"/>
    <property type="evidence" value="ECO:0007669"/>
    <property type="project" value="UniProtKB-KW"/>
</dbReference>
<dbReference type="OrthoDB" id="1923765at2759"/>
<accession>W1PZU8</accession>
<evidence type="ECO:0000313" key="5">
    <source>
        <dbReference type="Proteomes" id="UP000017836"/>
    </source>
</evidence>
<protein>
    <recommendedName>
        <fullName evidence="6">DUF4005 domain-containing protein</fullName>
    </recommendedName>
</protein>
<dbReference type="Gramene" id="ERN13973">
    <property type="protein sequence ID" value="ERN13973"/>
    <property type="gene ID" value="AMTR_s00021p00158910"/>
</dbReference>
<dbReference type="KEGG" id="atr:18442221"/>
<comment type="similarity">
    <text evidence="2">Belongs to the IQD family.</text>
</comment>
<feature type="region of interest" description="Disordered" evidence="3">
    <location>
        <begin position="1"/>
        <end position="62"/>
    </location>
</feature>
<proteinExistence type="inferred from homology"/>
<dbReference type="HOGENOM" id="CLU_060053_1_0_1"/>
<evidence type="ECO:0000256" key="2">
    <source>
        <dbReference type="ARBA" id="ARBA00024341"/>
    </source>
</evidence>
<dbReference type="InterPro" id="IPR000048">
    <property type="entry name" value="IQ_motif_EF-hand-BS"/>
</dbReference>
<organism evidence="4 5">
    <name type="scientific">Amborella trichopoda</name>
    <dbReference type="NCBI Taxonomy" id="13333"/>
    <lineage>
        <taxon>Eukaryota</taxon>
        <taxon>Viridiplantae</taxon>
        <taxon>Streptophyta</taxon>
        <taxon>Embryophyta</taxon>
        <taxon>Tracheophyta</taxon>
        <taxon>Spermatophyta</taxon>
        <taxon>Magnoliopsida</taxon>
        <taxon>Amborellales</taxon>
        <taxon>Amborellaceae</taxon>
        <taxon>Amborella</taxon>
    </lineage>
</organism>
<evidence type="ECO:0000313" key="4">
    <source>
        <dbReference type="EMBL" id="ERN13973.1"/>
    </source>
</evidence>
<dbReference type="STRING" id="13333.W1PZU8"/>
<gene>
    <name evidence="4" type="ORF">AMTR_s00021p00158910</name>
</gene>
<dbReference type="PROSITE" id="PS50096">
    <property type="entry name" value="IQ"/>
    <property type="match status" value="1"/>
</dbReference>
<dbReference type="AlphaFoldDB" id="W1PZU8"/>
<dbReference type="Pfam" id="PF00612">
    <property type="entry name" value="IQ"/>
    <property type="match status" value="1"/>
</dbReference>
<dbReference type="PANTHER" id="PTHR32295">
    <property type="entry name" value="IQ-DOMAIN 5-RELATED"/>
    <property type="match status" value="1"/>
</dbReference>
<reference evidence="5" key="1">
    <citation type="journal article" date="2013" name="Science">
        <title>The Amborella genome and the evolution of flowering plants.</title>
        <authorList>
            <consortium name="Amborella Genome Project"/>
        </authorList>
    </citation>
    <scope>NUCLEOTIDE SEQUENCE [LARGE SCALE GENOMIC DNA]</scope>
</reference>
<feature type="compositionally biased region" description="Basic residues" evidence="3">
    <location>
        <begin position="29"/>
        <end position="43"/>
    </location>
</feature>
<name>W1PZU8_AMBTC</name>